<evidence type="ECO:0000256" key="3">
    <source>
        <dbReference type="ARBA" id="ARBA00022692"/>
    </source>
</evidence>
<evidence type="ECO:0000313" key="11">
    <source>
        <dbReference type="Proteomes" id="UP000092716"/>
    </source>
</evidence>
<dbReference type="GO" id="GO:0031902">
    <property type="term" value="C:late endosome membrane"/>
    <property type="evidence" value="ECO:0007669"/>
    <property type="project" value="TreeGrafter"/>
</dbReference>
<feature type="transmembrane region" description="Helical" evidence="9">
    <location>
        <begin position="190"/>
        <end position="209"/>
    </location>
</feature>
<feature type="region of interest" description="Disordered" evidence="8">
    <location>
        <begin position="282"/>
        <end position="368"/>
    </location>
</feature>
<keyword evidence="4" id="KW-0653">Protein transport</keyword>
<reference evidence="11" key="1">
    <citation type="submission" date="2016-06" db="EMBL/GenBank/DDBJ databases">
        <title>First high quality genome sequence of Plasmodium coatneyi using continuous long reads from single molecule, real-time sequencing.</title>
        <authorList>
            <person name="Chien J.-T."/>
            <person name="Pakala S.B."/>
            <person name="Geraldo J.A."/>
            <person name="Lapp S.A."/>
            <person name="Barnwell J.W."/>
            <person name="Kissinger J.C."/>
            <person name="Galinski M.R."/>
            <person name="Humphrey J.C."/>
        </authorList>
    </citation>
    <scope>NUCLEOTIDE SEQUENCE [LARGE SCALE GENOMIC DNA]</scope>
    <source>
        <strain evidence="11">Hackeri</strain>
    </source>
</reference>
<keyword evidence="2" id="KW-0813">Transport</keyword>
<proteinExistence type="predicted"/>
<feature type="region of interest" description="Disordered" evidence="8">
    <location>
        <begin position="219"/>
        <end position="269"/>
    </location>
</feature>
<accession>A0A1B1E7Z3</accession>
<protein>
    <submittedName>
        <fullName evidence="10">Uncharacterized protein</fullName>
    </submittedName>
</protein>
<feature type="compositionally biased region" description="Low complexity" evidence="8">
    <location>
        <begin position="245"/>
        <end position="256"/>
    </location>
</feature>
<sequence length="368" mass="42247">MADALFNDYKNNCQEYIRTVSYTEKILKDNNSDKHKLLNIYEKAIRSAENMFQRMQLEVEANSLIGNKESDLNDLHREITEYKGKLNILKENYLAKEREKNEMNNSYDDRVMLLSDVDLLEEGDIYINQSKILLTNAEYISNDVLQNLNRQRDSIKKGLSNMPFVRDKLEQAKNLIHLIKKKQLLNKYRLYIIYFFIFLTFVFVTAVKYRRYVNSLNREVTQPPDSPLPNFMGDAKEFKAPPTPTSALAASTTEPNNQKKKPQNRNEPNMIVYDFIEKKDNVEGSGTVGSDAHDDNATTQPPNDKGSSGDVSTHKERQTESSPPGGYTKQHSKDDKEVNHNGNVEKDQIQKEEPHPNEPLPPSVGVAK</sequence>
<evidence type="ECO:0000256" key="4">
    <source>
        <dbReference type="ARBA" id="ARBA00022927"/>
    </source>
</evidence>
<name>A0A1B1E7Z3_9APIC</name>
<evidence type="ECO:0000256" key="5">
    <source>
        <dbReference type="ARBA" id="ARBA00022989"/>
    </source>
</evidence>
<evidence type="ECO:0000256" key="8">
    <source>
        <dbReference type="SAM" id="MobiDB-lite"/>
    </source>
</evidence>
<feature type="compositionally biased region" description="Basic and acidic residues" evidence="8">
    <location>
        <begin position="331"/>
        <end position="356"/>
    </location>
</feature>
<dbReference type="GO" id="GO:0006906">
    <property type="term" value="P:vesicle fusion"/>
    <property type="evidence" value="ECO:0007669"/>
    <property type="project" value="TreeGrafter"/>
</dbReference>
<dbReference type="RefSeq" id="XP_019917755.1">
    <property type="nucleotide sequence ID" value="XM_020062090.1"/>
</dbReference>
<dbReference type="GeneID" id="30912044"/>
<feature type="coiled-coil region" evidence="7">
    <location>
        <begin position="38"/>
        <end position="106"/>
    </location>
</feature>
<dbReference type="GO" id="GO:0015031">
    <property type="term" value="P:protein transport"/>
    <property type="evidence" value="ECO:0007669"/>
    <property type="project" value="UniProtKB-KW"/>
</dbReference>
<comment type="subcellular location">
    <subcellularLocation>
        <location evidence="1">Membrane</location>
        <topology evidence="1">Single-pass type IV membrane protein</topology>
    </subcellularLocation>
</comment>
<dbReference type="OrthoDB" id="385338at2759"/>
<dbReference type="GO" id="GO:0005794">
    <property type="term" value="C:Golgi apparatus"/>
    <property type="evidence" value="ECO:0007669"/>
    <property type="project" value="TreeGrafter"/>
</dbReference>
<dbReference type="PANTHER" id="PTHR21230:SF1">
    <property type="entry name" value="GOLGI SNAP RECEPTOR COMPLEX MEMBER 2"/>
    <property type="match status" value="1"/>
</dbReference>
<evidence type="ECO:0000256" key="2">
    <source>
        <dbReference type="ARBA" id="ARBA00022448"/>
    </source>
</evidence>
<dbReference type="GO" id="GO:0005789">
    <property type="term" value="C:endoplasmic reticulum membrane"/>
    <property type="evidence" value="ECO:0007669"/>
    <property type="project" value="TreeGrafter"/>
</dbReference>
<dbReference type="GO" id="GO:0031201">
    <property type="term" value="C:SNARE complex"/>
    <property type="evidence" value="ECO:0007669"/>
    <property type="project" value="TreeGrafter"/>
</dbReference>
<dbReference type="PANTHER" id="PTHR21230">
    <property type="entry name" value="VESICLE TRANSPORT V-SNARE PROTEIN VTI1-RELATED"/>
    <property type="match status" value="1"/>
</dbReference>
<dbReference type="VEuPathDB" id="PlasmoDB:PCOAH_00053100"/>
<keyword evidence="11" id="KW-1185">Reference proteome</keyword>
<dbReference type="EMBL" id="CP016252">
    <property type="protein sequence ID" value="ANQ11060.1"/>
    <property type="molecule type" value="Genomic_DNA"/>
</dbReference>
<dbReference type="Gene3D" id="1.20.5.110">
    <property type="match status" value="1"/>
</dbReference>
<dbReference type="KEGG" id="pcot:PCOAH_00053100"/>
<keyword evidence="5 9" id="KW-1133">Transmembrane helix</keyword>
<keyword evidence="6 9" id="KW-0472">Membrane</keyword>
<organism evidence="10 11">
    <name type="scientific">Plasmodium coatneyi</name>
    <dbReference type="NCBI Taxonomy" id="208452"/>
    <lineage>
        <taxon>Eukaryota</taxon>
        <taxon>Sar</taxon>
        <taxon>Alveolata</taxon>
        <taxon>Apicomplexa</taxon>
        <taxon>Aconoidasida</taxon>
        <taxon>Haemosporida</taxon>
        <taxon>Plasmodiidae</taxon>
        <taxon>Plasmodium</taxon>
    </lineage>
</organism>
<dbReference type="GO" id="GO:0012507">
    <property type="term" value="C:ER to Golgi transport vesicle membrane"/>
    <property type="evidence" value="ECO:0007669"/>
    <property type="project" value="TreeGrafter"/>
</dbReference>
<keyword evidence="7" id="KW-0175">Coiled coil</keyword>
<gene>
    <name evidence="10" type="ORF">PCOAH_00053100</name>
</gene>
<keyword evidence="3 9" id="KW-0812">Transmembrane</keyword>
<dbReference type="AlphaFoldDB" id="A0A1B1E7Z3"/>
<evidence type="ECO:0000313" key="10">
    <source>
        <dbReference type="EMBL" id="ANQ11060.1"/>
    </source>
</evidence>
<evidence type="ECO:0000256" key="9">
    <source>
        <dbReference type="SAM" id="Phobius"/>
    </source>
</evidence>
<dbReference type="GO" id="GO:0005484">
    <property type="term" value="F:SNAP receptor activity"/>
    <property type="evidence" value="ECO:0007669"/>
    <property type="project" value="TreeGrafter"/>
</dbReference>
<evidence type="ECO:0000256" key="1">
    <source>
        <dbReference type="ARBA" id="ARBA00004211"/>
    </source>
</evidence>
<feature type="compositionally biased region" description="Polar residues" evidence="8">
    <location>
        <begin position="297"/>
        <end position="311"/>
    </location>
</feature>
<dbReference type="Proteomes" id="UP000092716">
    <property type="component" value="Chromosome 14"/>
</dbReference>
<evidence type="ECO:0000256" key="7">
    <source>
        <dbReference type="SAM" id="Coils"/>
    </source>
</evidence>
<evidence type="ECO:0000256" key="6">
    <source>
        <dbReference type="ARBA" id="ARBA00023136"/>
    </source>
</evidence>
<dbReference type="GO" id="GO:0000149">
    <property type="term" value="F:SNARE binding"/>
    <property type="evidence" value="ECO:0007669"/>
    <property type="project" value="TreeGrafter"/>
</dbReference>